<feature type="compositionally biased region" description="Pro residues" evidence="1">
    <location>
        <begin position="625"/>
        <end position="635"/>
    </location>
</feature>
<gene>
    <name evidence="3" type="ORF">EV386_3068</name>
</gene>
<dbReference type="InterPro" id="IPR003615">
    <property type="entry name" value="HNH_nuc"/>
</dbReference>
<feature type="region of interest" description="Disordered" evidence="1">
    <location>
        <begin position="586"/>
        <end position="736"/>
    </location>
</feature>
<dbReference type="RefSeq" id="WP_242607993.1">
    <property type="nucleotide sequence ID" value="NZ_SGWX01000001.1"/>
</dbReference>
<feature type="compositionally biased region" description="Polar residues" evidence="1">
    <location>
        <begin position="379"/>
        <end position="389"/>
    </location>
</feature>
<keyword evidence="4" id="KW-1185">Reference proteome</keyword>
<dbReference type="Proteomes" id="UP000293852">
    <property type="component" value="Unassembled WGS sequence"/>
</dbReference>
<feature type="domain" description="HNH nuclease" evidence="2">
    <location>
        <begin position="514"/>
        <end position="566"/>
    </location>
</feature>
<evidence type="ECO:0000256" key="1">
    <source>
        <dbReference type="SAM" id="MobiDB-lite"/>
    </source>
</evidence>
<evidence type="ECO:0000313" key="3">
    <source>
        <dbReference type="EMBL" id="RZS62721.1"/>
    </source>
</evidence>
<reference evidence="3 4" key="1">
    <citation type="submission" date="2019-02" db="EMBL/GenBank/DDBJ databases">
        <title>Sequencing the genomes of 1000 actinobacteria strains.</title>
        <authorList>
            <person name="Klenk H.-P."/>
        </authorList>
    </citation>
    <scope>NUCLEOTIDE SEQUENCE [LARGE SCALE GENOMIC DNA]</scope>
    <source>
        <strain evidence="3 4">DSM 16932</strain>
    </source>
</reference>
<name>A0A4Q7M5K7_9MICO</name>
<dbReference type="Pfam" id="PF02720">
    <property type="entry name" value="DUF222"/>
    <property type="match status" value="1"/>
</dbReference>
<sequence length="736" mass="78675">MPRSIALDPTRGEDLRTAEDRRREAFRADVKARLAALASVRIEDDGSFATQFADRPGLANALLGRCPLDPADLDWATSPVSNAPLEPDAVPTATLPVNVQRLVEVRGAVGVRDLDETLEAIISVRARVNALEAFEGVLLERARRQALCAEGLLNESEPMVRSAGRARRADLARRTLVAEVALATRQGEQTVSARMLTAQALVARAPRTLTTALTGDAAWANAVKVADAVADLDPRTAARLDDQVVAAAACQNTKTFARTVRRTRDRLCPTPAEVRHAEAATKRGVWTDPARDGMAYLTLLAPAPAVHAITDRLSTVARSARSEGDGRTLAQLRADVACALLLDDGTLDLRAASVMTAATKATSAVMSPSAQHAGEPAGQPTSQSTSEPTVTGRLATDRLITDATKAHLATGLPTDADDAHAGHAADYRGRTGGTAAELARIARSVRPKVYVTVPVLTLLGRVDEPALLDGDVPIDPETAREMAGLASSFTRLLTHPHTGKVLGVSAETYRPPAELRHFIKVRDTSCRFPGCTRPAATTDADHTVAHAEGGPTASSNLAHLCHRHHVLKHQARFAVRQIDDEGTLTWTTPTGRRHTTSTDLIPATIHRERPRFPDMSAPDGDEPQPPEFAEPPPDFGDPSWLADNDPPSPEFDEPLSDFSDPSWLDGDPSGQRGDPSGQHTDQPRRLGEPRSRHDVAPPRPNDASEACPHPNVEGRTIPHPDSAHSPGRPGLGDPPF</sequence>
<dbReference type="SMART" id="SM00507">
    <property type="entry name" value="HNHc"/>
    <property type="match status" value="1"/>
</dbReference>
<protein>
    <submittedName>
        <fullName evidence="3">Uncharacterized protein DUF222</fullName>
    </submittedName>
</protein>
<proteinExistence type="predicted"/>
<organism evidence="3 4">
    <name type="scientific">Xylanimonas ulmi</name>
    <dbReference type="NCBI Taxonomy" id="228973"/>
    <lineage>
        <taxon>Bacteria</taxon>
        <taxon>Bacillati</taxon>
        <taxon>Actinomycetota</taxon>
        <taxon>Actinomycetes</taxon>
        <taxon>Micrococcales</taxon>
        <taxon>Promicromonosporaceae</taxon>
        <taxon>Xylanimonas</taxon>
    </lineage>
</organism>
<dbReference type="AlphaFoldDB" id="A0A4Q7M5K7"/>
<comment type="caution">
    <text evidence="3">The sequence shown here is derived from an EMBL/GenBank/DDBJ whole genome shotgun (WGS) entry which is preliminary data.</text>
</comment>
<dbReference type="EMBL" id="SGWX01000001">
    <property type="protein sequence ID" value="RZS62721.1"/>
    <property type="molecule type" value="Genomic_DNA"/>
</dbReference>
<dbReference type="CDD" id="cd00085">
    <property type="entry name" value="HNHc"/>
    <property type="match status" value="1"/>
</dbReference>
<evidence type="ECO:0000313" key="4">
    <source>
        <dbReference type="Proteomes" id="UP000293852"/>
    </source>
</evidence>
<dbReference type="InterPro" id="IPR003870">
    <property type="entry name" value="DUF222"/>
</dbReference>
<evidence type="ECO:0000259" key="2">
    <source>
        <dbReference type="SMART" id="SM00507"/>
    </source>
</evidence>
<accession>A0A4Q7M5K7</accession>
<feature type="region of interest" description="Disordered" evidence="1">
    <location>
        <begin position="365"/>
        <end position="390"/>
    </location>
</feature>
<feature type="compositionally biased region" description="Basic and acidic residues" evidence="1">
    <location>
        <begin position="681"/>
        <end position="696"/>
    </location>
</feature>